<dbReference type="AlphaFoldDB" id="A0A9E9NT79"/>
<dbReference type="NCBIfam" id="TIGR00331">
    <property type="entry name" value="hrcA"/>
    <property type="match status" value="1"/>
</dbReference>
<gene>
    <name evidence="5 8" type="primary">hrcA</name>
    <name evidence="8" type="ORF">NB646_00095</name>
</gene>
<keyword evidence="2 5" id="KW-0805">Transcription regulation</keyword>
<comment type="function">
    <text evidence="5">Negative regulator of class I heat shock genes (grpE-dnaK-dnaJ and groELS operons). Prevents heat-shock induction of these operons.</text>
</comment>
<dbReference type="GO" id="GO:0045892">
    <property type="term" value="P:negative regulation of DNA-templated transcription"/>
    <property type="evidence" value="ECO:0007669"/>
    <property type="project" value="UniProtKB-UniRule"/>
</dbReference>
<proteinExistence type="inferred from homology"/>
<dbReference type="SUPFAM" id="SSF55781">
    <property type="entry name" value="GAF domain-like"/>
    <property type="match status" value="1"/>
</dbReference>
<dbReference type="InterPro" id="IPR002571">
    <property type="entry name" value="HrcA"/>
</dbReference>
<evidence type="ECO:0000256" key="3">
    <source>
        <dbReference type="ARBA" id="ARBA00023016"/>
    </source>
</evidence>
<evidence type="ECO:0000256" key="1">
    <source>
        <dbReference type="ARBA" id="ARBA00022491"/>
    </source>
</evidence>
<evidence type="ECO:0000259" key="6">
    <source>
        <dbReference type="Pfam" id="PF01628"/>
    </source>
</evidence>
<feature type="domain" description="Winged helix-turn-helix transcription repressor HrcA DNA-binding" evidence="7">
    <location>
        <begin position="5"/>
        <end position="73"/>
    </location>
</feature>
<feature type="domain" description="Heat-inducible transcription repressor HrcA C-terminal" evidence="6">
    <location>
        <begin position="105"/>
        <end position="323"/>
    </location>
</feature>
<dbReference type="HAMAP" id="MF_00081">
    <property type="entry name" value="HrcA"/>
    <property type="match status" value="1"/>
</dbReference>
<evidence type="ECO:0000256" key="2">
    <source>
        <dbReference type="ARBA" id="ARBA00023015"/>
    </source>
</evidence>
<dbReference type="PIRSF" id="PIRSF005485">
    <property type="entry name" value="HrcA"/>
    <property type="match status" value="1"/>
</dbReference>
<dbReference type="Gene3D" id="3.30.390.60">
    <property type="entry name" value="Heat-inducible transcription repressor hrca homolog, domain 3"/>
    <property type="match status" value="1"/>
</dbReference>
<dbReference type="Pfam" id="PF03444">
    <property type="entry name" value="WHD_HrcA"/>
    <property type="match status" value="1"/>
</dbReference>
<dbReference type="RefSeq" id="WP_269315960.1">
    <property type="nucleotide sequence ID" value="NZ_CP098251.1"/>
</dbReference>
<keyword evidence="1 5" id="KW-0678">Repressor</keyword>
<dbReference type="InterPro" id="IPR036388">
    <property type="entry name" value="WH-like_DNA-bd_sf"/>
</dbReference>
<protein>
    <recommendedName>
        <fullName evidence="5">Heat-inducible transcription repressor HrcA</fullName>
    </recommendedName>
</protein>
<dbReference type="Pfam" id="PF01628">
    <property type="entry name" value="HrcA"/>
    <property type="match status" value="1"/>
</dbReference>
<organism evidence="8">
    <name type="scientific">Oxalobacter aliiformigenes</name>
    <dbReference type="NCBI Taxonomy" id="2946593"/>
    <lineage>
        <taxon>Bacteria</taxon>
        <taxon>Pseudomonadati</taxon>
        <taxon>Pseudomonadota</taxon>
        <taxon>Betaproteobacteria</taxon>
        <taxon>Burkholderiales</taxon>
        <taxon>Oxalobacteraceae</taxon>
        <taxon>Oxalobacter</taxon>
    </lineage>
</organism>
<dbReference type="PANTHER" id="PTHR34824:SF1">
    <property type="entry name" value="HEAT-INDUCIBLE TRANSCRIPTION REPRESSOR HRCA"/>
    <property type="match status" value="1"/>
</dbReference>
<evidence type="ECO:0000256" key="4">
    <source>
        <dbReference type="ARBA" id="ARBA00023163"/>
    </source>
</evidence>
<dbReference type="InterPro" id="IPR023120">
    <property type="entry name" value="WHTH_transcript_rep_HrcA_IDD"/>
</dbReference>
<reference evidence="8" key="1">
    <citation type="journal article" date="2022" name="Front. Microbiol.">
        <title>New perspectives on an old grouping: The genomic and phenotypic variability of Oxalobacter formigenes and the implications for calcium oxalate stone prevention.</title>
        <authorList>
            <person name="Chmiel J.A."/>
            <person name="Carr C."/>
            <person name="Stuivenberg G.A."/>
            <person name="Venema R."/>
            <person name="Chanyi R.M."/>
            <person name="Al K.F."/>
            <person name="Giguere D."/>
            <person name="Say H."/>
            <person name="Akouris P.P."/>
            <person name="Dominguez Romero S.A."/>
            <person name="Kwong A."/>
            <person name="Tai V."/>
            <person name="Koval S.F."/>
            <person name="Razvi H."/>
            <person name="Bjazevic J."/>
            <person name="Burton J.P."/>
        </authorList>
    </citation>
    <scope>NUCLEOTIDE SEQUENCE</scope>
    <source>
        <strain evidence="8">OxK</strain>
    </source>
</reference>
<dbReference type="EMBL" id="CP098251">
    <property type="protein sequence ID" value="WAV91215.1"/>
    <property type="molecule type" value="Genomic_DNA"/>
</dbReference>
<keyword evidence="4 5" id="KW-0804">Transcription</keyword>
<dbReference type="InterPro" id="IPR036390">
    <property type="entry name" value="WH_DNA-bd_sf"/>
</dbReference>
<evidence type="ECO:0000256" key="5">
    <source>
        <dbReference type="HAMAP-Rule" id="MF_00081"/>
    </source>
</evidence>
<evidence type="ECO:0000259" key="7">
    <source>
        <dbReference type="Pfam" id="PF03444"/>
    </source>
</evidence>
<dbReference type="InterPro" id="IPR021153">
    <property type="entry name" value="HrcA_C"/>
</dbReference>
<sequence length="347" mass="38247">MSLEPRAQTLLKTLVERYIAEGQPVGSRVLSKLSRLELSPATIRNIMADLEEMGFVASPHTSAGRIPTPKGFRVFVDTLLTVQPISESSIKSSLQLSTQVGQPQKIISNAAQMLSSLTQFAGVVLAPQHESAFTQIEFLRLSEKRILLVIVTPDGNVQNRLLLTESDYTPTQLNEAANYINHHYSGLSFNEIRLRLQNELKEIHSDLTKLMQTAIEAGNETISDNAEDVVIAGENNLLNVHDFTYNLNSLRKLFAMFEQKTELMQLLDISSKAAGIQIYIGGDSRLVPMDDMSVVTAPYQVNGKIVGTLGVIGPTRMAYQKIIPIVDITARLLSNALSHSRSLSDTD</sequence>
<keyword evidence="3 5" id="KW-0346">Stress response</keyword>
<accession>A0A9E9NT79</accession>
<dbReference type="Proteomes" id="UP001164819">
    <property type="component" value="Chromosome"/>
</dbReference>
<dbReference type="Gene3D" id="3.30.450.40">
    <property type="match status" value="1"/>
</dbReference>
<evidence type="ECO:0000313" key="8">
    <source>
        <dbReference type="EMBL" id="WAV91215.1"/>
    </source>
</evidence>
<dbReference type="SUPFAM" id="SSF46785">
    <property type="entry name" value="Winged helix' DNA-binding domain"/>
    <property type="match status" value="1"/>
</dbReference>
<comment type="similarity">
    <text evidence="5">Belongs to the HrcA family.</text>
</comment>
<name>A0A9E9NT79_9BURK</name>
<dbReference type="GO" id="GO:0003677">
    <property type="term" value="F:DNA binding"/>
    <property type="evidence" value="ECO:0007669"/>
    <property type="project" value="InterPro"/>
</dbReference>
<dbReference type="InterPro" id="IPR029016">
    <property type="entry name" value="GAF-like_dom_sf"/>
</dbReference>
<dbReference type="InterPro" id="IPR005104">
    <property type="entry name" value="WHTH_HrcA_DNA-bd"/>
</dbReference>
<dbReference type="PANTHER" id="PTHR34824">
    <property type="entry name" value="HEAT-INDUCIBLE TRANSCRIPTION REPRESSOR HRCA"/>
    <property type="match status" value="1"/>
</dbReference>
<dbReference type="Gene3D" id="1.10.10.10">
    <property type="entry name" value="Winged helix-like DNA-binding domain superfamily/Winged helix DNA-binding domain"/>
    <property type="match status" value="1"/>
</dbReference>